<keyword evidence="1" id="KW-0812">Transmembrane</keyword>
<reference evidence="2" key="1">
    <citation type="submission" date="2022-05" db="EMBL/GenBank/DDBJ databases">
        <title>Draft genome sequences of Clostridium perfringens strains isolated from Peru.</title>
        <authorList>
            <person name="Hurtado R."/>
            <person name="Lima L."/>
            <person name="Sousa T."/>
            <person name="Jaiswal A.K."/>
            <person name="Tiwari S."/>
            <person name="Maturrano L."/>
            <person name="Brenig B."/>
            <person name="Azevedo V."/>
        </authorList>
    </citation>
    <scope>NUCLEOTIDE SEQUENCE</scope>
    <source>
        <strain evidence="2">CP4</strain>
    </source>
</reference>
<dbReference type="RefSeq" id="WP_272471482.1">
    <property type="nucleotide sequence ID" value="NZ_JAMWMK010000023.1"/>
</dbReference>
<proteinExistence type="predicted"/>
<feature type="transmembrane region" description="Helical" evidence="1">
    <location>
        <begin position="6"/>
        <end position="28"/>
    </location>
</feature>
<dbReference type="EMBL" id="JAMWMK010000023">
    <property type="protein sequence ID" value="MDC4248746.1"/>
    <property type="molecule type" value="Genomic_DNA"/>
</dbReference>
<protein>
    <submittedName>
        <fullName evidence="2">Uncharacterized protein</fullName>
    </submittedName>
</protein>
<keyword evidence="1" id="KW-1133">Transmembrane helix</keyword>
<evidence type="ECO:0000313" key="3">
    <source>
        <dbReference type="Proteomes" id="UP001141166"/>
    </source>
</evidence>
<sequence>MSDFNSVSAIAGAGIALFGTIITNYFTLKMTKLREEKSSERLIIELDKKNELKIRSFEHNVSMNNREFMPTAIRSILIVVNQLFDCTEKLVLNYPGTTYTGIYPSFIFSNTIDKLITGFPNSIEEIVELSNSWYQAHKTFSNVIVENTIFLSNDILSDLNNFEIGCKNIRDYFYARYSGIEDRQQFELEREEYNDRVRNFSFVEKDGITTPAHSVLKIYDELVESRNNLTTQINEYLKQKIDF</sequence>
<organism evidence="2 3">
    <name type="scientific">Enterococcus faecium</name>
    <name type="common">Streptococcus faecium</name>
    <dbReference type="NCBI Taxonomy" id="1352"/>
    <lineage>
        <taxon>Bacteria</taxon>
        <taxon>Bacillati</taxon>
        <taxon>Bacillota</taxon>
        <taxon>Bacilli</taxon>
        <taxon>Lactobacillales</taxon>
        <taxon>Enterococcaceae</taxon>
        <taxon>Enterococcus</taxon>
    </lineage>
</organism>
<evidence type="ECO:0000256" key="1">
    <source>
        <dbReference type="SAM" id="Phobius"/>
    </source>
</evidence>
<gene>
    <name evidence="2" type="ORF">M3X98_11940</name>
</gene>
<name>A0A9X4B4U3_ENTFC</name>
<evidence type="ECO:0000313" key="2">
    <source>
        <dbReference type="EMBL" id="MDC4248746.1"/>
    </source>
</evidence>
<accession>A0A9X4B4U3</accession>
<comment type="caution">
    <text evidence="2">The sequence shown here is derived from an EMBL/GenBank/DDBJ whole genome shotgun (WGS) entry which is preliminary data.</text>
</comment>
<dbReference type="Proteomes" id="UP001141166">
    <property type="component" value="Unassembled WGS sequence"/>
</dbReference>
<dbReference type="AlphaFoldDB" id="A0A9X4B4U3"/>
<keyword evidence="1" id="KW-0472">Membrane</keyword>